<dbReference type="GO" id="GO:0005737">
    <property type="term" value="C:cytoplasm"/>
    <property type="evidence" value="ECO:0007669"/>
    <property type="project" value="UniProtKB-SubCell"/>
</dbReference>
<dbReference type="PANTHER" id="PTHR12773">
    <property type="entry name" value="UPF0315 PROTEIN-RELATED"/>
    <property type="match status" value="1"/>
</dbReference>
<dbReference type="GO" id="GO:0005634">
    <property type="term" value="C:nucleus"/>
    <property type="evidence" value="ECO:0007669"/>
    <property type="project" value="UniProtKB-SubCell"/>
</dbReference>
<dbReference type="GO" id="GO:0035657">
    <property type="term" value="C:eRF1 methyltransferase complex"/>
    <property type="evidence" value="ECO:0007669"/>
    <property type="project" value="EnsemblFungi"/>
</dbReference>
<evidence type="ECO:0000256" key="8">
    <source>
        <dbReference type="SAM" id="MobiDB-lite"/>
    </source>
</evidence>
<keyword evidence="4" id="KW-0963">Cytoplasm</keyword>
<dbReference type="Proteomes" id="UP000243515">
    <property type="component" value="Unassembled WGS sequence"/>
</dbReference>
<comment type="caution">
    <text evidence="9">The sequence shown here is derived from an EMBL/GenBank/DDBJ whole genome shotgun (WGS) entry which is preliminary data.</text>
</comment>
<dbReference type="GO" id="GO:0008276">
    <property type="term" value="F:protein methyltransferase activity"/>
    <property type="evidence" value="ECO:0007669"/>
    <property type="project" value="EnsemblFungi"/>
</dbReference>
<dbReference type="EMBL" id="NPHW01005837">
    <property type="protein sequence ID" value="OXV06370.1"/>
    <property type="molecule type" value="Genomic_DNA"/>
</dbReference>
<dbReference type="GO" id="GO:0030488">
    <property type="term" value="P:tRNA methylation"/>
    <property type="evidence" value="ECO:0007669"/>
    <property type="project" value="EnsemblFungi"/>
</dbReference>
<organism evidence="9 10">
    <name type="scientific">Elaphomyces granulatus</name>
    <dbReference type="NCBI Taxonomy" id="519963"/>
    <lineage>
        <taxon>Eukaryota</taxon>
        <taxon>Fungi</taxon>
        <taxon>Dikarya</taxon>
        <taxon>Ascomycota</taxon>
        <taxon>Pezizomycotina</taxon>
        <taxon>Eurotiomycetes</taxon>
        <taxon>Eurotiomycetidae</taxon>
        <taxon>Eurotiales</taxon>
        <taxon>Elaphomycetaceae</taxon>
        <taxon>Elaphomyces</taxon>
    </lineage>
</organism>
<protein>
    <recommendedName>
        <fullName evidence="6">Multifunctional methyltransferase subunit trm112</fullName>
    </recommendedName>
    <alternativeName>
        <fullName evidence="7">eRF1 methyltransferase subunit trm112</fullName>
    </alternativeName>
</protein>
<accession>A0A232LQD7</accession>
<evidence type="ECO:0000313" key="9">
    <source>
        <dbReference type="EMBL" id="OXV06370.1"/>
    </source>
</evidence>
<comment type="similarity">
    <text evidence="3">Belongs to the TRM112 family.</text>
</comment>
<sequence length="181" mass="20266">MSLQKVLGKTMQLDDRKSSGEKTDRLRRSIDSATTIPNREVDDLCEAFVMRVITINFITCAVKACKASASSFPLHFQDVEVEQQEVHFEPAFIQNLLPRIDWTGLRTTAIELGFPTVPDIKPNNDTLDEPMLRDLHRLLLETQVVEGKLVCGNCGHEYSIKDGIANFLLPDHLGSSPSLET</sequence>
<dbReference type="GO" id="GO:0002098">
    <property type="term" value="P:tRNA wobble uridine modification"/>
    <property type="evidence" value="ECO:0007669"/>
    <property type="project" value="EnsemblFungi"/>
</dbReference>
<dbReference type="GO" id="GO:0070476">
    <property type="term" value="P:rRNA (guanine-N7)-methylation"/>
    <property type="evidence" value="ECO:0007669"/>
    <property type="project" value="EnsemblFungi"/>
</dbReference>
<evidence type="ECO:0000256" key="7">
    <source>
        <dbReference type="ARBA" id="ARBA00083044"/>
    </source>
</evidence>
<dbReference type="Pfam" id="PF03966">
    <property type="entry name" value="Trm112p"/>
    <property type="match status" value="1"/>
</dbReference>
<evidence type="ECO:0000256" key="4">
    <source>
        <dbReference type="ARBA" id="ARBA00022490"/>
    </source>
</evidence>
<dbReference type="GO" id="GO:0043528">
    <property type="term" value="C:tRNA (m2G10) methyltransferase complex"/>
    <property type="evidence" value="ECO:0007669"/>
    <property type="project" value="EnsemblFungi"/>
</dbReference>
<dbReference type="GO" id="GO:0160102">
    <property type="term" value="F:tRNA (guanine(10)-N2)-methyltransferase activity"/>
    <property type="evidence" value="ECO:0007669"/>
    <property type="project" value="EnsemblFungi"/>
</dbReference>
<keyword evidence="10" id="KW-1185">Reference proteome</keyword>
<dbReference type="GO" id="GO:0046982">
    <property type="term" value="F:protein heterodimerization activity"/>
    <property type="evidence" value="ECO:0007669"/>
    <property type="project" value="InterPro"/>
</dbReference>
<name>A0A232LQD7_9EURO</name>
<reference evidence="9 10" key="1">
    <citation type="journal article" date="2015" name="Environ. Microbiol.">
        <title>Metagenome sequence of Elaphomyces granulatus from sporocarp tissue reveals Ascomycota ectomycorrhizal fingerprints of genome expansion and a Proteobacteria-rich microbiome.</title>
        <authorList>
            <person name="Quandt C.A."/>
            <person name="Kohler A."/>
            <person name="Hesse C.N."/>
            <person name="Sharpton T.J."/>
            <person name="Martin F."/>
            <person name="Spatafora J.W."/>
        </authorList>
    </citation>
    <scope>NUCLEOTIDE SEQUENCE [LARGE SCALE GENOMIC DNA]</scope>
    <source>
        <strain evidence="9 10">OSC145934</strain>
    </source>
</reference>
<evidence type="ECO:0000313" key="10">
    <source>
        <dbReference type="Proteomes" id="UP000243515"/>
    </source>
</evidence>
<dbReference type="SUPFAM" id="SSF158997">
    <property type="entry name" value="Trm112p-like"/>
    <property type="match status" value="1"/>
</dbReference>
<dbReference type="Gene3D" id="2.20.25.10">
    <property type="match status" value="1"/>
</dbReference>
<dbReference type="InterPro" id="IPR005651">
    <property type="entry name" value="Trm112-like"/>
</dbReference>
<keyword evidence="5" id="KW-0539">Nucleus</keyword>
<evidence type="ECO:0000256" key="1">
    <source>
        <dbReference type="ARBA" id="ARBA00004123"/>
    </source>
</evidence>
<feature type="compositionally biased region" description="Basic and acidic residues" evidence="8">
    <location>
        <begin position="12"/>
        <end position="26"/>
    </location>
</feature>
<dbReference type="GO" id="GO:0030490">
    <property type="term" value="P:maturation of SSU-rRNA"/>
    <property type="evidence" value="ECO:0007669"/>
    <property type="project" value="EnsemblFungi"/>
</dbReference>
<evidence type="ECO:0000256" key="3">
    <source>
        <dbReference type="ARBA" id="ARBA00007980"/>
    </source>
</evidence>
<gene>
    <name evidence="9" type="ORF">Egran_05862</name>
</gene>
<evidence type="ECO:0000256" key="6">
    <source>
        <dbReference type="ARBA" id="ARBA00069342"/>
    </source>
</evidence>
<dbReference type="OrthoDB" id="2187549at2759"/>
<dbReference type="AlphaFoldDB" id="A0A232LQD7"/>
<dbReference type="PANTHER" id="PTHR12773:SF0">
    <property type="entry name" value="MULTIFUNCTIONAL METHYLTRANSFERASE SUBUNIT TRM112-LIKE PROTEIN"/>
    <property type="match status" value="1"/>
</dbReference>
<evidence type="ECO:0000256" key="5">
    <source>
        <dbReference type="ARBA" id="ARBA00023242"/>
    </source>
</evidence>
<dbReference type="InterPro" id="IPR039127">
    <property type="entry name" value="Trm112"/>
</dbReference>
<feature type="region of interest" description="Disordered" evidence="8">
    <location>
        <begin position="1"/>
        <end position="26"/>
    </location>
</feature>
<dbReference type="FunFam" id="2.20.25.10:FF:000021">
    <property type="entry name" value="Multifunctional methyltransferase subunit trm112"/>
    <property type="match status" value="1"/>
</dbReference>
<proteinExistence type="inferred from homology"/>
<comment type="subcellular location">
    <subcellularLocation>
        <location evidence="2">Cytoplasm</location>
    </subcellularLocation>
    <subcellularLocation>
        <location evidence="1">Nucleus</location>
    </subcellularLocation>
</comment>
<dbReference type="GO" id="GO:0000470">
    <property type="term" value="P:maturation of LSU-rRNA"/>
    <property type="evidence" value="ECO:0007669"/>
    <property type="project" value="EnsemblFungi"/>
</dbReference>
<dbReference type="GO" id="GO:0016435">
    <property type="term" value="F:rRNA (guanine) methyltransferase activity"/>
    <property type="evidence" value="ECO:0007669"/>
    <property type="project" value="EnsemblFungi"/>
</dbReference>
<evidence type="ECO:0000256" key="2">
    <source>
        <dbReference type="ARBA" id="ARBA00004496"/>
    </source>
</evidence>